<feature type="transmembrane region" description="Helical" evidence="1">
    <location>
        <begin position="28"/>
        <end position="50"/>
    </location>
</feature>
<proteinExistence type="predicted"/>
<reference evidence="2 3" key="1">
    <citation type="submission" date="2009-04" db="EMBL/GenBank/DDBJ databases">
        <authorList>
            <person name="Qin X."/>
            <person name="Bachman B."/>
            <person name="Battles P."/>
            <person name="Bell A."/>
            <person name="Bess C."/>
            <person name="Bickham C."/>
            <person name="Chaboub L."/>
            <person name="Chen D."/>
            <person name="Coyle M."/>
            <person name="Deiros D.R."/>
            <person name="Dinh H."/>
            <person name="Forbes L."/>
            <person name="Fowler G."/>
            <person name="Francisco L."/>
            <person name="Fu Q."/>
            <person name="Gubbala S."/>
            <person name="Hale W."/>
            <person name="Han Y."/>
            <person name="Hemphill L."/>
            <person name="Highlander S.K."/>
            <person name="Hirani K."/>
            <person name="Hogues M."/>
            <person name="Jackson L."/>
            <person name="Jakkamsetti A."/>
            <person name="Javaid M."/>
            <person name="Jiang H."/>
            <person name="Korchina V."/>
            <person name="Kovar C."/>
            <person name="Lara F."/>
            <person name="Lee S."/>
            <person name="Mata R."/>
            <person name="Mathew T."/>
            <person name="Moen C."/>
            <person name="Morales K."/>
            <person name="Munidasa M."/>
            <person name="Nazareth L."/>
            <person name="Ngo R."/>
            <person name="Nguyen L."/>
            <person name="Okwuonu G."/>
            <person name="Ongeri F."/>
            <person name="Patil S."/>
            <person name="Petrosino J."/>
            <person name="Pham C."/>
            <person name="Pham P."/>
            <person name="Pu L.-L."/>
            <person name="Puazo M."/>
            <person name="Raj R."/>
            <person name="Reid J."/>
            <person name="Rouhana J."/>
            <person name="Saada N."/>
            <person name="Shang Y."/>
            <person name="Simmons D."/>
            <person name="Thornton R."/>
            <person name="Warren J."/>
            <person name="Weissenberger G."/>
            <person name="Zhang J."/>
            <person name="Zhang L."/>
            <person name="Zhou C."/>
            <person name="Zhu D."/>
            <person name="Muzny D."/>
            <person name="Worley K."/>
            <person name="Gibbs R."/>
        </authorList>
    </citation>
    <scope>NUCLEOTIDE SEQUENCE [LARGE SCALE GENOMIC DNA]</scope>
    <source>
        <strain evidence="2 3">F0268</strain>
    </source>
</reference>
<name>C2L050_9FIRM</name>
<protein>
    <submittedName>
        <fullName evidence="2">Uncharacterized protein</fullName>
    </submittedName>
</protein>
<organism evidence="2 3">
    <name type="scientific">Oribacterium sinus F0268</name>
    <dbReference type="NCBI Taxonomy" id="585501"/>
    <lineage>
        <taxon>Bacteria</taxon>
        <taxon>Bacillati</taxon>
        <taxon>Bacillota</taxon>
        <taxon>Clostridia</taxon>
        <taxon>Lachnospirales</taxon>
        <taxon>Lachnospiraceae</taxon>
        <taxon>Oribacterium</taxon>
    </lineage>
</organism>
<evidence type="ECO:0000313" key="3">
    <source>
        <dbReference type="Proteomes" id="UP000004121"/>
    </source>
</evidence>
<evidence type="ECO:0000256" key="1">
    <source>
        <dbReference type="SAM" id="Phobius"/>
    </source>
</evidence>
<keyword evidence="1" id="KW-0812">Transmembrane</keyword>
<dbReference type="Proteomes" id="UP000004121">
    <property type="component" value="Unassembled WGS sequence"/>
</dbReference>
<gene>
    <name evidence="2" type="ORF">HMPREF6123_2119</name>
</gene>
<keyword evidence="1" id="KW-1133">Transmembrane helix</keyword>
<keyword evidence="1" id="KW-0472">Membrane</keyword>
<dbReference type="EMBL" id="ACKX01000203">
    <property type="protein sequence ID" value="EEJ50586.1"/>
    <property type="molecule type" value="Genomic_DNA"/>
</dbReference>
<evidence type="ECO:0000313" key="2">
    <source>
        <dbReference type="EMBL" id="EEJ50586.1"/>
    </source>
</evidence>
<comment type="caution">
    <text evidence="2">The sequence shown here is derived from an EMBL/GenBank/DDBJ whole genome shotgun (WGS) entry which is preliminary data.</text>
</comment>
<dbReference type="HOGENOM" id="CLU_3082519_0_0_9"/>
<keyword evidence="3" id="KW-1185">Reference proteome</keyword>
<dbReference type="InParanoid" id="C2L050"/>
<accession>C2L050</accession>
<sequence length="52" mass="6385">MLFSFRYFEGRLSLKAFNCIFREEDYRIFFLNIFFLNIFPLKIHLCIIVATL</sequence>
<dbReference type="AlphaFoldDB" id="C2L050"/>